<dbReference type="AlphaFoldDB" id="A0AAV2RV39"/>
<keyword evidence="1" id="KW-0472">Membrane</keyword>
<dbReference type="Proteomes" id="UP001497623">
    <property type="component" value="Unassembled WGS sequence"/>
</dbReference>
<keyword evidence="3" id="KW-1185">Reference proteome</keyword>
<feature type="non-terminal residue" evidence="2">
    <location>
        <position position="119"/>
    </location>
</feature>
<keyword evidence="1" id="KW-0812">Transmembrane</keyword>
<feature type="non-terminal residue" evidence="2">
    <location>
        <position position="1"/>
    </location>
</feature>
<accession>A0AAV2RV39</accession>
<organism evidence="2 3">
    <name type="scientific">Meganyctiphanes norvegica</name>
    <name type="common">Northern krill</name>
    <name type="synonym">Thysanopoda norvegica</name>
    <dbReference type="NCBI Taxonomy" id="48144"/>
    <lineage>
        <taxon>Eukaryota</taxon>
        <taxon>Metazoa</taxon>
        <taxon>Ecdysozoa</taxon>
        <taxon>Arthropoda</taxon>
        <taxon>Crustacea</taxon>
        <taxon>Multicrustacea</taxon>
        <taxon>Malacostraca</taxon>
        <taxon>Eumalacostraca</taxon>
        <taxon>Eucarida</taxon>
        <taxon>Euphausiacea</taxon>
        <taxon>Euphausiidae</taxon>
        <taxon>Meganyctiphanes</taxon>
    </lineage>
</organism>
<comment type="caution">
    <text evidence="2">The sequence shown here is derived from an EMBL/GenBank/DDBJ whole genome shotgun (WGS) entry which is preliminary data.</text>
</comment>
<feature type="transmembrane region" description="Helical" evidence="1">
    <location>
        <begin position="21"/>
        <end position="39"/>
    </location>
</feature>
<sequence length="119" mass="13371">DIQVITMPLRRFTAKVKEKNWRVVFTLSSFSLLYAGIMLSDPFAISFFSQNNKSAYSTSLLHSELSDINSAYNTSLLHLELSYIKSTYNTSLLHSDVSDTGTISAQTVSKVAQNLLDRR</sequence>
<evidence type="ECO:0000256" key="1">
    <source>
        <dbReference type="SAM" id="Phobius"/>
    </source>
</evidence>
<dbReference type="EMBL" id="CAXKWB010032940">
    <property type="protein sequence ID" value="CAL4142084.1"/>
    <property type="molecule type" value="Genomic_DNA"/>
</dbReference>
<protein>
    <submittedName>
        <fullName evidence="2">Uncharacterized protein</fullName>
    </submittedName>
</protein>
<gene>
    <name evidence="2" type="ORF">MNOR_LOCUS29007</name>
</gene>
<name>A0AAV2RV39_MEGNR</name>
<evidence type="ECO:0000313" key="2">
    <source>
        <dbReference type="EMBL" id="CAL4142084.1"/>
    </source>
</evidence>
<proteinExistence type="predicted"/>
<keyword evidence="1" id="KW-1133">Transmembrane helix</keyword>
<reference evidence="2 3" key="1">
    <citation type="submission" date="2024-05" db="EMBL/GenBank/DDBJ databases">
        <authorList>
            <person name="Wallberg A."/>
        </authorList>
    </citation>
    <scope>NUCLEOTIDE SEQUENCE [LARGE SCALE GENOMIC DNA]</scope>
</reference>
<evidence type="ECO:0000313" key="3">
    <source>
        <dbReference type="Proteomes" id="UP001497623"/>
    </source>
</evidence>